<reference evidence="2 3" key="1">
    <citation type="submission" date="2013-12" db="EMBL/GenBank/DDBJ databases">
        <title>Draft genome of the parsitic nematode Ancylostoma duodenale.</title>
        <authorList>
            <person name="Mitreva M."/>
        </authorList>
    </citation>
    <scope>NUCLEOTIDE SEQUENCE [LARGE SCALE GENOMIC DNA]</scope>
    <source>
        <strain evidence="2 3">Zhejiang</strain>
    </source>
</reference>
<evidence type="ECO:0000313" key="2">
    <source>
        <dbReference type="EMBL" id="KIH49979.1"/>
    </source>
</evidence>
<evidence type="ECO:0000256" key="1">
    <source>
        <dbReference type="SAM" id="MobiDB-lite"/>
    </source>
</evidence>
<proteinExistence type="predicted"/>
<keyword evidence="3" id="KW-1185">Reference proteome</keyword>
<feature type="region of interest" description="Disordered" evidence="1">
    <location>
        <begin position="1"/>
        <end position="27"/>
    </location>
</feature>
<dbReference type="OrthoDB" id="5869388at2759"/>
<organism evidence="2 3">
    <name type="scientific">Ancylostoma duodenale</name>
    <dbReference type="NCBI Taxonomy" id="51022"/>
    <lineage>
        <taxon>Eukaryota</taxon>
        <taxon>Metazoa</taxon>
        <taxon>Ecdysozoa</taxon>
        <taxon>Nematoda</taxon>
        <taxon>Chromadorea</taxon>
        <taxon>Rhabditida</taxon>
        <taxon>Rhabditina</taxon>
        <taxon>Rhabditomorpha</taxon>
        <taxon>Strongyloidea</taxon>
        <taxon>Ancylostomatidae</taxon>
        <taxon>Ancylostomatinae</taxon>
        <taxon>Ancylostoma</taxon>
    </lineage>
</organism>
<gene>
    <name evidence="2" type="ORF">ANCDUO_19945</name>
</gene>
<dbReference type="EMBL" id="KN751226">
    <property type="protein sequence ID" value="KIH49979.1"/>
    <property type="molecule type" value="Genomic_DNA"/>
</dbReference>
<evidence type="ECO:0000313" key="3">
    <source>
        <dbReference type="Proteomes" id="UP000054047"/>
    </source>
</evidence>
<dbReference type="AlphaFoldDB" id="A0A0C2FTH3"/>
<name>A0A0C2FTH3_9BILA</name>
<sequence length="223" mass="25277">MVRTRLSQLTQELTQDSSNQPAHHSSTNLAKSLNDECSSLLLKINQILAKKAPECIQLVNDLISMVSSVSSVSEEKRKRSAVVYGVEEADRSLPAVERQKFTEKKVEGILNALDIETRPVEVFRMGKPQEGKPRLIKIVFSSRSFFFDALRNAQRLRNNSLYSGIYLRRSMTADERDKDRALRAEARELNTKEGGGRKIYVVYKQKIVKASEISSLSRPFSKN</sequence>
<protein>
    <submittedName>
        <fullName evidence="2">Uncharacterized protein</fullName>
    </submittedName>
</protein>
<accession>A0A0C2FTH3</accession>
<dbReference type="Proteomes" id="UP000054047">
    <property type="component" value="Unassembled WGS sequence"/>
</dbReference>